<keyword evidence="4" id="KW-0479">Metal-binding</keyword>
<dbReference type="PROSITE" id="PS50089">
    <property type="entry name" value="ZF_RING_2"/>
    <property type="match status" value="1"/>
</dbReference>
<dbReference type="FunFam" id="3.30.40.10:FF:000137">
    <property type="entry name" value="RanBP-type and C3HC4-type zinc finger-containing protein 1"/>
    <property type="match status" value="1"/>
</dbReference>
<evidence type="ECO:0000313" key="12">
    <source>
        <dbReference type="EMBL" id="EGC29260.1"/>
    </source>
</evidence>
<protein>
    <recommendedName>
        <fullName evidence="2">RBR-type E3 ubiquitin transferase</fullName>
        <ecNumber evidence="2">2.3.2.31</ecNumber>
    </recommendedName>
</protein>
<sequence length="205" mass="23834">MDTYECKICCLQHPKEDVYKLANCSHGYCKECLNLYILTEIPKAGVKEIICPECKTPISYYDVKDNVNSLDQIKYDGFLLENSLSKDPNYRTCPNKKCEFSLICDPDSTKITCPNGECKFAYCFNCKDVWHADVTCEKYQKLKLQNDIEQKQLEKWVSLHAKKCPNCKVNIEKNRGCNHMKCTKCSYYFCWQCLNAIINNKCVCK</sequence>
<dbReference type="OMA" id="NDKADEM"/>
<keyword evidence="5" id="KW-0677">Repeat</keyword>
<dbReference type="InterPro" id="IPR031127">
    <property type="entry name" value="E3_UB_ligase_RBR"/>
</dbReference>
<accession>F1A3H2</accession>
<keyword evidence="13" id="KW-1185">Reference proteome</keyword>
<reference evidence="13" key="1">
    <citation type="journal article" date="2011" name="Genome Biol.">
        <title>Comparative genomics of the social amoebae Dictyostelium discoideum and Dictyostelium purpureum.</title>
        <authorList>
            <consortium name="US DOE Joint Genome Institute (JGI-PGF)"/>
            <person name="Sucgang R."/>
            <person name="Kuo A."/>
            <person name="Tian X."/>
            <person name="Salerno W."/>
            <person name="Parikh A."/>
            <person name="Feasley C.L."/>
            <person name="Dalin E."/>
            <person name="Tu H."/>
            <person name="Huang E."/>
            <person name="Barry K."/>
            <person name="Lindquist E."/>
            <person name="Shapiro H."/>
            <person name="Bruce D."/>
            <person name="Schmutz J."/>
            <person name="Salamov A."/>
            <person name="Fey P."/>
            <person name="Gaudet P."/>
            <person name="Anjard C."/>
            <person name="Babu M.M."/>
            <person name="Basu S."/>
            <person name="Bushmanova Y."/>
            <person name="van der Wel H."/>
            <person name="Katoh-Kurasawa M."/>
            <person name="Dinh C."/>
            <person name="Coutinho P.M."/>
            <person name="Saito T."/>
            <person name="Elias M."/>
            <person name="Schaap P."/>
            <person name="Kay R.R."/>
            <person name="Henrissat B."/>
            <person name="Eichinger L."/>
            <person name="Rivero F."/>
            <person name="Putnam N.H."/>
            <person name="West C.M."/>
            <person name="Loomis W.F."/>
            <person name="Chisholm R.L."/>
            <person name="Shaulsky G."/>
            <person name="Strassmann J.E."/>
            <person name="Queller D.C."/>
            <person name="Kuspa A."/>
            <person name="Grigoriev I.V."/>
        </authorList>
    </citation>
    <scope>NUCLEOTIDE SEQUENCE [LARGE SCALE GENOMIC DNA]</scope>
    <source>
        <strain evidence="13">QSDP1</strain>
    </source>
</reference>
<evidence type="ECO:0000256" key="4">
    <source>
        <dbReference type="ARBA" id="ARBA00022723"/>
    </source>
</evidence>
<dbReference type="GO" id="GO:0005737">
    <property type="term" value="C:cytoplasm"/>
    <property type="evidence" value="ECO:0000318"/>
    <property type="project" value="GO_Central"/>
</dbReference>
<dbReference type="GO" id="GO:0061630">
    <property type="term" value="F:ubiquitin protein ligase activity"/>
    <property type="evidence" value="ECO:0000318"/>
    <property type="project" value="GO_Central"/>
</dbReference>
<dbReference type="SMART" id="SM00184">
    <property type="entry name" value="RING"/>
    <property type="match status" value="2"/>
</dbReference>
<dbReference type="RefSeq" id="XP_003294213.1">
    <property type="nucleotide sequence ID" value="XM_003294165.1"/>
</dbReference>
<comment type="catalytic activity">
    <reaction evidence="1">
        <text>[E2 ubiquitin-conjugating enzyme]-S-ubiquitinyl-L-cysteine + [acceptor protein]-L-lysine = [E2 ubiquitin-conjugating enzyme]-L-cysteine + [acceptor protein]-N(6)-ubiquitinyl-L-lysine.</text>
        <dbReference type="EC" id="2.3.2.31"/>
    </reaction>
</comment>
<dbReference type="FunFam" id="2.20.25.20:FF:000010">
    <property type="entry name" value="RBR-type E3 ubiquitin transferase"/>
    <property type="match status" value="1"/>
</dbReference>
<evidence type="ECO:0000313" key="13">
    <source>
        <dbReference type="Proteomes" id="UP000001064"/>
    </source>
</evidence>
<dbReference type="Pfam" id="PF01485">
    <property type="entry name" value="IBR"/>
    <property type="match status" value="1"/>
</dbReference>
<evidence type="ECO:0000256" key="8">
    <source>
        <dbReference type="ARBA" id="ARBA00022833"/>
    </source>
</evidence>
<dbReference type="InterPro" id="IPR044066">
    <property type="entry name" value="TRIAD_supradom"/>
</dbReference>
<feature type="domain" description="RING-type" evidence="11">
    <location>
        <begin position="2"/>
        <end position="205"/>
    </location>
</feature>
<evidence type="ECO:0000256" key="7">
    <source>
        <dbReference type="ARBA" id="ARBA00022786"/>
    </source>
</evidence>
<organism evidence="12 13">
    <name type="scientific">Dictyostelium purpureum</name>
    <name type="common">Slime mold</name>
    <dbReference type="NCBI Taxonomy" id="5786"/>
    <lineage>
        <taxon>Eukaryota</taxon>
        <taxon>Amoebozoa</taxon>
        <taxon>Evosea</taxon>
        <taxon>Eumycetozoa</taxon>
        <taxon>Dictyostelia</taxon>
        <taxon>Dictyosteliales</taxon>
        <taxon>Dictyosteliaceae</taxon>
        <taxon>Dictyostelium</taxon>
    </lineage>
</organism>
<dbReference type="GO" id="GO:0008270">
    <property type="term" value="F:zinc ion binding"/>
    <property type="evidence" value="ECO:0007669"/>
    <property type="project" value="UniProtKB-KW"/>
</dbReference>
<name>F1A3H2_DICPU</name>
<dbReference type="GO" id="GO:0000151">
    <property type="term" value="C:ubiquitin ligase complex"/>
    <property type="evidence" value="ECO:0000318"/>
    <property type="project" value="GO_Central"/>
</dbReference>
<dbReference type="KEGG" id="dpp:DICPUDRAFT_84702"/>
<dbReference type="EMBL" id="GL871458">
    <property type="protein sequence ID" value="EGC29260.1"/>
    <property type="molecule type" value="Genomic_DNA"/>
</dbReference>
<dbReference type="Proteomes" id="UP000001064">
    <property type="component" value="Unassembled WGS sequence"/>
</dbReference>
<dbReference type="GO" id="GO:0016567">
    <property type="term" value="P:protein ubiquitination"/>
    <property type="evidence" value="ECO:0007669"/>
    <property type="project" value="InterPro"/>
</dbReference>
<evidence type="ECO:0000256" key="5">
    <source>
        <dbReference type="ARBA" id="ARBA00022737"/>
    </source>
</evidence>
<evidence type="ECO:0000259" key="10">
    <source>
        <dbReference type="PROSITE" id="PS50089"/>
    </source>
</evidence>
<feature type="domain" description="RING-type" evidence="10">
    <location>
        <begin position="6"/>
        <end position="55"/>
    </location>
</feature>
<dbReference type="GO" id="GO:0006511">
    <property type="term" value="P:ubiquitin-dependent protein catabolic process"/>
    <property type="evidence" value="ECO:0000318"/>
    <property type="project" value="GO_Central"/>
</dbReference>
<proteinExistence type="predicted"/>
<dbReference type="eggNOG" id="KOG1815">
    <property type="taxonomic scope" value="Eukaryota"/>
</dbReference>
<keyword evidence="8" id="KW-0862">Zinc</keyword>
<dbReference type="Gene3D" id="3.30.40.10">
    <property type="entry name" value="Zinc/RING finger domain, C3HC4 (zinc finger)"/>
    <property type="match status" value="1"/>
</dbReference>
<dbReference type="Gene3D" id="2.20.25.20">
    <property type="match status" value="1"/>
</dbReference>
<dbReference type="GO" id="GO:0031624">
    <property type="term" value="F:ubiquitin conjugating enzyme binding"/>
    <property type="evidence" value="ECO:0000318"/>
    <property type="project" value="GO_Central"/>
</dbReference>
<evidence type="ECO:0000256" key="1">
    <source>
        <dbReference type="ARBA" id="ARBA00001798"/>
    </source>
</evidence>
<dbReference type="InterPro" id="IPR013083">
    <property type="entry name" value="Znf_RING/FYVE/PHD"/>
</dbReference>
<evidence type="ECO:0000259" key="11">
    <source>
        <dbReference type="PROSITE" id="PS51873"/>
    </source>
</evidence>
<evidence type="ECO:0000256" key="3">
    <source>
        <dbReference type="ARBA" id="ARBA00022679"/>
    </source>
</evidence>
<keyword evidence="7" id="KW-0833">Ubl conjugation pathway</keyword>
<dbReference type="InterPro" id="IPR001841">
    <property type="entry name" value="Znf_RING"/>
</dbReference>
<dbReference type="AlphaFoldDB" id="F1A3H2"/>
<dbReference type="Pfam" id="PF22191">
    <property type="entry name" value="IBR_1"/>
    <property type="match status" value="1"/>
</dbReference>
<dbReference type="PROSITE" id="PS00518">
    <property type="entry name" value="ZF_RING_1"/>
    <property type="match status" value="1"/>
</dbReference>
<dbReference type="Pfam" id="PF14634">
    <property type="entry name" value="zf-RING_5"/>
    <property type="match status" value="1"/>
</dbReference>
<keyword evidence="6 9" id="KW-0863">Zinc-finger</keyword>
<dbReference type="PANTHER" id="PTHR11685">
    <property type="entry name" value="RBR FAMILY RING FINGER AND IBR DOMAIN-CONTAINING"/>
    <property type="match status" value="1"/>
</dbReference>
<dbReference type="InterPro" id="IPR017907">
    <property type="entry name" value="Znf_RING_CS"/>
</dbReference>
<dbReference type="InterPro" id="IPR002867">
    <property type="entry name" value="IBR_dom"/>
</dbReference>
<dbReference type="STRING" id="5786.F1A3H2"/>
<dbReference type="InParanoid" id="F1A3H2"/>
<dbReference type="EC" id="2.3.2.31" evidence="2"/>
<evidence type="ECO:0000256" key="9">
    <source>
        <dbReference type="PROSITE-ProRule" id="PRU00175"/>
    </source>
</evidence>
<dbReference type="SMART" id="SM00647">
    <property type="entry name" value="IBR"/>
    <property type="match status" value="2"/>
</dbReference>
<gene>
    <name evidence="12" type="ORF">DICPUDRAFT_84702</name>
</gene>
<dbReference type="VEuPathDB" id="AmoebaDB:DICPUDRAFT_84702"/>
<dbReference type="Gene3D" id="1.20.120.1750">
    <property type="match status" value="1"/>
</dbReference>
<dbReference type="PROSITE" id="PS51873">
    <property type="entry name" value="TRIAD"/>
    <property type="match status" value="1"/>
</dbReference>
<dbReference type="SUPFAM" id="SSF57850">
    <property type="entry name" value="RING/U-box"/>
    <property type="match status" value="3"/>
</dbReference>
<evidence type="ECO:0000256" key="6">
    <source>
        <dbReference type="ARBA" id="ARBA00022771"/>
    </source>
</evidence>
<keyword evidence="3" id="KW-0808">Transferase</keyword>
<evidence type="ECO:0000256" key="2">
    <source>
        <dbReference type="ARBA" id="ARBA00012251"/>
    </source>
</evidence>
<dbReference type="OrthoDB" id="28773at2759"/>
<dbReference type="GeneID" id="10506293"/>